<dbReference type="AlphaFoldDB" id="A0A517QB94"/>
<reference evidence="1 2" key="1">
    <citation type="submission" date="2019-03" db="EMBL/GenBank/DDBJ databases">
        <title>Deep-cultivation of Planctomycetes and their phenomic and genomic characterization uncovers novel biology.</title>
        <authorList>
            <person name="Wiegand S."/>
            <person name="Jogler M."/>
            <person name="Boedeker C."/>
            <person name="Pinto D."/>
            <person name="Vollmers J."/>
            <person name="Rivas-Marin E."/>
            <person name="Kohn T."/>
            <person name="Peeters S.H."/>
            <person name="Heuer A."/>
            <person name="Rast P."/>
            <person name="Oberbeckmann S."/>
            <person name="Bunk B."/>
            <person name="Jeske O."/>
            <person name="Meyerdierks A."/>
            <person name="Storesund J.E."/>
            <person name="Kallscheuer N."/>
            <person name="Luecker S."/>
            <person name="Lage O.M."/>
            <person name="Pohl T."/>
            <person name="Merkel B.J."/>
            <person name="Hornburger P."/>
            <person name="Mueller R.-W."/>
            <person name="Bruemmer F."/>
            <person name="Labrenz M."/>
            <person name="Spormann A.M."/>
            <person name="Op den Camp H."/>
            <person name="Overmann J."/>
            <person name="Amann R."/>
            <person name="Jetten M.S.M."/>
            <person name="Mascher T."/>
            <person name="Medema M.H."/>
            <person name="Devos D.P."/>
            <person name="Kaster A.-K."/>
            <person name="Ovreas L."/>
            <person name="Rohde M."/>
            <person name="Galperin M.Y."/>
            <person name="Jogler C."/>
        </authorList>
    </citation>
    <scope>NUCLEOTIDE SEQUENCE [LARGE SCALE GENOMIC DNA]</scope>
    <source>
        <strain evidence="1 2">Enr10</strain>
    </source>
</reference>
<name>A0A517QB94_9PLAN</name>
<keyword evidence="2" id="KW-1185">Reference proteome</keyword>
<evidence type="ECO:0000313" key="1">
    <source>
        <dbReference type="EMBL" id="QDT28902.1"/>
    </source>
</evidence>
<protein>
    <submittedName>
        <fullName evidence="1">Uncharacterized protein</fullName>
    </submittedName>
</protein>
<gene>
    <name evidence="1" type="ORF">Enr10x_42490</name>
</gene>
<dbReference type="Proteomes" id="UP000315647">
    <property type="component" value="Chromosome"/>
</dbReference>
<evidence type="ECO:0000313" key="2">
    <source>
        <dbReference type="Proteomes" id="UP000315647"/>
    </source>
</evidence>
<accession>A0A517QB94</accession>
<dbReference type="EMBL" id="CP037421">
    <property type="protein sequence ID" value="QDT28902.1"/>
    <property type="molecule type" value="Genomic_DNA"/>
</dbReference>
<proteinExistence type="predicted"/>
<dbReference type="RefSeq" id="WP_145451217.1">
    <property type="nucleotide sequence ID" value="NZ_CP037421.1"/>
</dbReference>
<sequence>MQLSACYRRGILSPRNQEAENQLRSWNITHPILVEFISLNNDTDFDSLWDLRVFQKINGLCDSMIDDYEEELIDPDKLHLIVELIDKEFQNVRSVSLQNLFEAFRELLLNAINNQKPVFFIL</sequence>
<organism evidence="1 2">
    <name type="scientific">Gimesia panareensis</name>
    <dbReference type="NCBI Taxonomy" id="2527978"/>
    <lineage>
        <taxon>Bacteria</taxon>
        <taxon>Pseudomonadati</taxon>
        <taxon>Planctomycetota</taxon>
        <taxon>Planctomycetia</taxon>
        <taxon>Planctomycetales</taxon>
        <taxon>Planctomycetaceae</taxon>
        <taxon>Gimesia</taxon>
    </lineage>
</organism>